<evidence type="ECO:0000256" key="1">
    <source>
        <dbReference type="SAM" id="MobiDB-lite"/>
    </source>
</evidence>
<dbReference type="EMBL" id="CP138359">
    <property type="protein sequence ID" value="WPF82100.1"/>
    <property type="molecule type" value="Genomic_DNA"/>
</dbReference>
<feature type="domain" description="STAS" evidence="2">
    <location>
        <begin position="48"/>
        <end position="123"/>
    </location>
</feature>
<proteinExistence type="predicted"/>
<reference evidence="4" key="1">
    <citation type="submission" date="2023-11" db="EMBL/GenBank/DDBJ databases">
        <authorList>
            <person name="Helweg L.P."/>
            <person name="Kiel A."/>
            <person name="Hitz F."/>
            <person name="Ruckert-Reed C."/>
            <person name="Busche T."/>
            <person name="Kaltschmidt B."/>
            <person name="Kaltschmidt C."/>
        </authorList>
    </citation>
    <scope>NUCLEOTIDE SEQUENCE [LARGE SCALE GENOMIC DNA]</scope>
    <source>
        <strain evidence="4">4.1</strain>
    </source>
</reference>
<dbReference type="AlphaFoldDB" id="A0AAF1C2H9"/>
<name>A0AAF1C2H9_9MICO</name>
<dbReference type="SUPFAM" id="SSF52091">
    <property type="entry name" value="SpoIIaa-like"/>
    <property type="match status" value="1"/>
</dbReference>
<dbReference type="KEGG" id="sbil:SANBI_003433"/>
<gene>
    <name evidence="3" type="ORF">SANBI_003433</name>
</gene>
<keyword evidence="4" id="KW-1185">Reference proteome</keyword>
<dbReference type="Pfam" id="PF13466">
    <property type="entry name" value="STAS_2"/>
    <property type="match status" value="1"/>
</dbReference>
<dbReference type="RefSeq" id="WP_319157220.1">
    <property type="nucleotide sequence ID" value="NZ_CP138359.1"/>
</dbReference>
<accession>A0AAF1C2H9</accession>
<evidence type="ECO:0000313" key="4">
    <source>
        <dbReference type="Proteomes" id="UP001304340"/>
    </source>
</evidence>
<dbReference type="CDD" id="cd07043">
    <property type="entry name" value="STAS_anti-anti-sigma_factors"/>
    <property type="match status" value="1"/>
</dbReference>
<evidence type="ECO:0000313" key="3">
    <source>
        <dbReference type="EMBL" id="WPF82100.1"/>
    </source>
</evidence>
<dbReference type="InterPro" id="IPR058548">
    <property type="entry name" value="MlaB-like_STAS"/>
</dbReference>
<dbReference type="InterPro" id="IPR002645">
    <property type="entry name" value="STAS_dom"/>
</dbReference>
<dbReference type="InterPro" id="IPR036513">
    <property type="entry name" value="STAS_dom_sf"/>
</dbReference>
<sequence length="142" mass="14858">MGEANTPHAVGSTGPAASPGRDDVALVSTNEIEPGSVHVIVDETHARVVLSGEIDADLSADLQQATEDVRESGLPVDVDVHHVTFMDSSGVAFLARLTSVTPGRVRLHNVPPTVKFLLEVTSIGTMLDIVEDETTPAEPAEG</sequence>
<dbReference type="Gene3D" id="3.30.750.24">
    <property type="entry name" value="STAS domain"/>
    <property type="match status" value="1"/>
</dbReference>
<feature type="region of interest" description="Disordered" evidence="1">
    <location>
        <begin position="1"/>
        <end position="22"/>
    </location>
</feature>
<organism evidence="3 4">
    <name type="scientific">Sanguibacter biliveldensis</name>
    <dbReference type="NCBI Taxonomy" id="3030830"/>
    <lineage>
        <taxon>Bacteria</taxon>
        <taxon>Bacillati</taxon>
        <taxon>Actinomycetota</taxon>
        <taxon>Actinomycetes</taxon>
        <taxon>Micrococcales</taxon>
        <taxon>Sanguibacteraceae</taxon>
        <taxon>Sanguibacter</taxon>
    </lineage>
</organism>
<dbReference type="Proteomes" id="UP001304340">
    <property type="component" value="Chromosome"/>
</dbReference>
<dbReference type="PROSITE" id="PS50801">
    <property type="entry name" value="STAS"/>
    <property type="match status" value="1"/>
</dbReference>
<protein>
    <submittedName>
        <fullName evidence="3">STAS domain-containing protein</fullName>
    </submittedName>
</protein>
<evidence type="ECO:0000259" key="2">
    <source>
        <dbReference type="PROSITE" id="PS50801"/>
    </source>
</evidence>